<keyword evidence="4" id="KW-1185">Reference proteome</keyword>
<feature type="coiled-coil region" evidence="1">
    <location>
        <begin position="251"/>
        <end position="278"/>
    </location>
</feature>
<reference evidence="3 4" key="1">
    <citation type="submission" date="2015-09" db="EMBL/GenBank/DDBJ databases">
        <title>Genome sequencing project for genomic taxonomy and phylogenomics of Bacillus-like bacteria.</title>
        <authorList>
            <person name="Liu B."/>
            <person name="Wang J."/>
            <person name="Zhu Y."/>
            <person name="Liu G."/>
            <person name="Chen Q."/>
            <person name="Chen Z."/>
            <person name="Lan J."/>
            <person name="Che J."/>
            <person name="Ge C."/>
            <person name="Shi H."/>
            <person name="Pan Z."/>
            <person name="Liu X."/>
        </authorList>
    </citation>
    <scope>NUCLEOTIDE SEQUENCE [LARGE SCALE GENOMIC DNA]</scope>
    <source>
        <strain evidence="3 4">DSM 19153</strain>
    </source>
</reference>
<organism evidence="3 4">
    <name type="scientific">Alkalicoccobacillus plakortidis</name>
    <dbReference type="NCBI Taxonomy" id="444060"/>
    <lineage>
        <taxon>Bacteria</taxon>
        <taxon>Bacillati</taxon>
        <taxon>Bacillota</taxon>
        <taxon>Bacilli</taxon>
        <taxon>Bacillales</taxon>
        <taxon>Bacillaceae</taxon>
        <taxon>Alkalicoccobacillus</taxon>
    </lineage>
</organism>
<comment type="caution">
    <text evidence="3">The sequence shown here is derived from an EMBL/GenBank/DDBJ whole genome shotgun (WGS) entry which is preliminary data.</text>
</comment>
<dbReference type="Pfam" id="PF02624">
    <property type="entry name" value="YcaO"/>
    <property type="match status" value="1"/>
</dbReference>
<feature type="domain" description="YcaO" evidence="2">
    <location>
        <begin position="69"/>
        <end position="253"/>
    </location>
</feature>
<accession>A0A9D5I233</accession>
<dbReference type="InterPro" id="IPR003776">
    <property type="entry name" value="YcaO-like_dom"/>
</dbReference>
<dbReference type="EMBL" id="LJJD01000009">
    <property type="protein sequence ID" value="KQL58304.1"/>
    <property type="molecule type" value="Genomic_DNA"/>
</dbReference>
<gene>
    <name evidence="3" type="ORF">AN965_04395</name>
</gene>
<dbReference type="Proteomes" id="UP000051061">
    <property type="component" value="Unassembled WGS sequence"/>
</dbReference>
<evidence type="ECO:0000313" key="4">
    <source>
        <dbReference type="Proteomes" id="UP000051061"/>
    </source>
</evidence>
<evidence type="ECO:0000313" key="3">
    <source>
        <dbReference type="EMBL" id="KQL58304.1"/>
    </source>
</evidence>
<protein>
    <recommendedName>
        <fullName evidence="2">YcaO domain-containing protein</fullName>
    </recommendedName>
</protein>
<dbReference type="AlphaFoldDB" id="A0A9D5I233"/>
<keyword evidence="1" id="KW-0175">Coiled coil</keyword>
<sequence length="342" mass="39409">MNRITLALNRDHFQSHHSNIFILKNEKVDVKSYECVLPYAINNIVSTLGEFFEREVLVNSNSISTKDLNAVSLIDGRVHQVPSGQVVFEDQFVDSCGMSSHYQSSYTIKSSFLEFLERQSLLFNYLSQSLGTQLIIKTKSPVFENYQKYLFNYIDELKFFNISMVDDVYVILAIGYGNKNKVVGMGTGSNVIKAAVKALQEMLQYFAVEFSKYTNKESSEQLPKDKYHADFDSLTPEELKKLYSYLEGSPVSIIRDEVDETKEEIVNIQDLSNQLNRQYGINPLIVAIPSKRMNEHLKVTKVLDLNWFPHMNPSKYKEDIYLYIENATNCSLNRELNFIPFP</sequence>
<evidence type="ECO:0000256" key="1">
    <source>
        <dbReference type="SAM" id="Coils"/>
    </source>
</evidence>
<evidence type="ECO:0000259" key="2">
    <source>
        <dbReference type="Pfam" id="PF02624"/>
    </source>
</evidence>
<name>A0A9D5I233_9BACI</name>
<proteinExistence type="predicted"/>